<keyword evidence="1" id="KW-0732">Signal</keyword>
<gene>
    <name evidence="2" type="ORF">I4J41_09400</name>
</gene>
<dbReference type="EMBL" id="JADQUG010000041">
    <property type="protein sequence ID" value="MBG9354782.1"/>
    <property type="molecule type" value="Genomic_DNA"/>
</dbReference>
<comment type="caution">
    <text evidence="2">The sequence shown here is derived from an EMBL/GenBank/DDBJ whole genome shotgun (WGS) entry which is preliminary data.</text>
</comment>
<proteinExistence type="predicted"/>
<name>A0ABS0LF11_9CORY</name>
<dbReference type="Proteomes" id="UP000615580">
    <property type="component" value="Unassembled WGS sequence"/>
</dbReference>
<feature type="signal peptide" evidence="1">
    <location>
        <begin position="1"/>
        <end position="22"/>
    </location>
</feature>
<protein>
    <recommendedName>
        <fullName evidence="4">Secreted protein</fullName>
    </recommendedName>
</protein>
<accession>A0ABS0LF11</accession>
<sequence>MMHRGKITILIAALAASTISSAPPTNAQVQEIPSETDSITIPYVLSDTPPSEPADVPSESQISAEPLAASYGPCTLTIDNVHNRKSSNWGAVGFKARTECSQPVTSIHHSSDLRYKYYAWWNKALSNVTATAYNTNHLVQKNVTLQCNGDVSTKFAGVTLGTIVYNGKTYYARNYSKVATLNCKV</sequence>
<reference evidence="2 3" key="1">
    <citation type="journal article" date="2020" name="J. Clin. Microbiol.">
        <title>Assessing the Genetic Diversity of Austrian Corynebacterium diphtheriae Clinical Isolates, 2011-2019.</title>
        <authorList>
            <person name="Schaeffer J."/>
            <person name="Huhulescu S."/>
            <person name="Stoeger A."/>
            <person name="Allerberger F."/>
            <person name="Ruppitsch W."/>
        </authorList>
    </citation>
    <scope>NUCLEOTIDE SEQUENCE [LARGE SCALE GENOMIC DNA]</scope>
    <source>
        <strain evidence="2 3">04-17</strain>
    </source>
</reference>
<evidence type="ECO:0000313" key="2">
    <source>
        <dbReference type="EMBL" id="MBG9354782.1"/>
    </source>
</evidence>
<evidence type="ECO:0008006" key="4">
    <source>
        <dbReference type="Google" id="ProtNLM"/>
    </source>
</evidence>
<evidence type="ECO:0000256" key="1">
    <source>
        <dbReference type="SAM" id="SignalP"/>
    </source>
</evidence>
<evidence type="ECO:0000313" key="3">
    <source>
        <dbReference type="Proteomes" id="UP000615580"/>
    </source>
</evidence>
<keyword evidence="3" id="KW-1185">Reference proteome</keyword>
<feature type="chain" id="PRO_5045170075" description="Secreted protein" evidence="1">
    <location>
        <begin position="23"/>
        <end position="185"/>
    </location>
</feature>
<organism evidence="2 3">
    <name type="scientific">Corynebacterium belfantii</name>
    <dbReference type="NCBI Taxonomy" id="2014537"/>
    <lineage>
        <taxon>Bacteria</taxon>
        <taxon>Bacillati</taxon>
        <taxon>Actinomycetota</taxon>
        <taxon>Actinomycetes</taxon>
        <taxon>Mycobacteriales</taxon>
        <taxon>Corynebacteriaceae</taxon>
        <taxon>Corynebacterium</taxon>
    </lineage>
</organism>
<dbReference type="RefSeq" id="WP_014306472.1">
    <property type="nucleotide sequence ID" value="NZ_CANNXG010000012.1"/>
</dbReference>